<evidence type="ECO:0000313" key="1">
    <source>
        <dbReference type="EMBL" id="MBS7813166.1"/>
    </source>
</evidence>
<name>A0ABS5QHI6_9PROT</name>
<accession>A0ABS5QHI6</accession>
<evidence type="ECO:0000313" key="2">
    <source>
        <dbReference type="Proteomes" id="UP000766336"/>
    </source>
</evidence>
<dbReference type="EMBL" id="JAHCDA010000004">
    <property type="protein sequence ID" value="MBS7813166.1"/>
    <property type="molecule type" value="Genomic_DNA"/>
</dbReference>
<dbReference type="Pfam" id="PF12903">
    <property type="entry name" value="DUF3830"/>
    <property type="match status" value="1"/>
</dbReference>
<gene>
    <name evidence="1" type="ORF">KHU32_19630</name>
</gene>
<organism evidence="1 2">
    <name type="scientific">Roseococcus pinisoli</name>
    <dbReference type="NCBI Taxonomy" id="2835040"/>
    <lineage>
        <taxon>Bacteria</taxon>
        <taxon>Pseudomonadati</taxon>
        <taxon>Pseudomonadota</taxon>
        <taxon>Alphaproteobacteria</taxon>
        <taxon>Acetobacterales</taxon>
        <taxon>Roseomonadaceae</taxon>
        <taxon>Roseococcus</taxon>
    </lineage>
</organism>
<protein>
    <submittedName>
        <fullName evidence="1">DUF3830 family protein</fullName>
    </submittedName>
</protein>
<keyword evidence="2" id="KW-1185">Reference proteome</keyword>
<dbReference type="Proteomes" id="UP000766336">
    <property type="component" value="Unassembled WGS sequence"/>
</dbReference>
<dbReference type="RefSeq" id="WP_213671864.1">
    <property type="nucleotide sequence ID" value="NZ_JAHCDA010000004.1"/>
</dbReference>
<proteinExistence type="predicted"/>
<dbReference type="Gene3D" id="2.40.100.20">
    <property type="match status" value="1"/>
</dbReference>
<reference evidence="1 2" key="1">
    <citation type="submission" date="2021-05" db="EMBL/GenBank/DDBJ databases">
        <title>Roseococcus sp. XZZS9, whole genome shotgun sequencing project.</title>
        <authorList>
            <person name="Zhao G."/>
            <person name="Shen L."/>
        </authorList>
    </citation>
    <scope>NUCLEOTIDE SEQUENCE [LARGE SCALE GENOMIC DNA]</scope>
    <source>
        <strain evidence="1 2">XZZS9</strain>
    </source>
</reference>
<sequence>MTDIIIDIGGELFRATYETKDAPKTVARFRELLPYRDRIIHVRWSGEACWIPMGERDLSIGYENATSYPAPGQIIVHPGHVSGESETEILLAYGPCCFASKAGQLAGNHFLTIRDDLERLAKVGRSVLWDGAKAIEFRAP</sequence>
<comment type="caution">
    <text evidence="1">The sequence shown here is derived from an EMBL/GenBank/DDBJ whole genome shotgun (WGS) entry which is preliminary data.</text>
</comment>
<dbReference type="InterPro" id="IPR024532">
    <property type="entry name" value="DUF3830"/>
</dbReference>